<evidence type="ECO:0000256" key="8">
    <source>
        <dbReference type="ARBA" id="ARBA00023098"/>
    </source>
</evidence>
<feature type="region of interest" description="Disordered" evidence="10">
    <location>
        <begin position="160"/>
        <end position="181"/>
    </location>
</feature>
<evidence type="ECO:0000256" key="5">
    <source>
        <dbReference type="ARBA" id="ARBA00022525"/>
    </source>
</evidence>
<feature type="domain" description="PLD phosphodiesterase" evidence="12">
    <location>
        <begin position="343"/>
        <end position="370"/>
    </location>
</feature>
<dbReference type="CDD" id="cd09143">
    <property type="entry name" value="PLDc_vPLD1_2_like_bac_2"/>
    <property type="match status" value="1"/>
</dbReference>
<dbReference type="CDD" id="cd09140">
    <property type="entry name" value="PLDc_vPLD1_2_like_bac_1"/>
    <property type="match status" value="1"/>
</dbReference>
<feature type="compositionally biased region" description="Basic and acidic residues" evidence="10">
    <location>
        <begin position="160"/>
        <end position="172"/>
    </location>
</feature>
<comment type="caution">
    <text evidence="13">The sequence shown here is derived from an EMBL/GenBank/DDBJ whole genome shotgun (WGS) entry which is preliminary data.</text>
</comment>
<keyword evidence="6" id="KW-0677">Repeat</keyword>
<dbReference type="InterPro" id="IPR025202">
    <property type="entry name" value="PLD-like_dom"/>
</dbReference>
<dbReference type="GO" id="GO:0004630">
    <property type="term" value="F:phospholipase D activity"/>
    <property type="evidence" value="ECO:0007669"/>
    <property type="project" value="UniProtKB-EC"/>
</dbReference>
<dbReference type="SMART" id="SM00155">
    <property type="entry name" value="PLDc"/>
    <property type="match status" value="2"/>
</dbReference>
<dbReference type="InterPro" id="IPR001736">
    <property type="entry name" value="PLipase_D/transphosphatidylase"/>
</dbReference>
<dbReference type="Pfam" id="PF00614">
    <property type="entry name" value="PLDc"/>
    <property type="match status" value="1"/>
</dbReference>
<dbReference type="AlphaFoldDB" id="A0A2W4ZLW4"/>
<evidence type="ECO:0000256" key="6">
    <source>
        <dbReference type="ARBA" id="ARBA00022737"/>
    </source>
</evidence>
<feature type="domain" description="PLD phosphodiesterase" evidence="12">
    <location>
        <begin position="129"/>
        <end position="156"/>
    </location>
</feature>
<dbReference type="InterPro" id="IPR015679">
    <property type="entry name" value="PLipase_D_fam"/>
</dbReference>
<dbReference type="PROSITE" id="PS50035">
    <property type="entry name" value="PLD"/>
    <property type="match status" value="2"/>
</dbReference>
<keyword evidence="11" id="KW-0472">Membrane</keyword>
<keyword evidence="7" id="KW-0378">Hydrolase</keyword>
<keyword evidence="11" id="KW-1133">Transmembrane helix</keyword>
<comment type="function">
    <text evidence="2">Could be a virulence factor.</text>
</comment>
<dbReference type="GO" id="GO:0009395">
    <property type="term" value="P:phospholipid catabolic process"/>
    <property type="evidence" value="ECO:0007669"/>
    <property type="project" value="TreeGrafter"/>
</dbReference>
<gene>
    <name evidence="13" type="ORF">DI632_00380</name>
</gene>
<dbReference type="PANTHER" id="PTHR18896:SF76">
    <property type="entry name" value="PHOSPHOLIPASE"/>
    <property type="match status" value="1"/>
</dbReference>
<comment type="catalytic activity">
    <reaction evidence="1">
        <text>a 1,2-diacyl-sn-glycero-3-phosphocholine + H2O = a 1,2-diacyl-sn-glycero-3-phosphate + choline + H(+)</text>
        <dbReference type="Rhea" id="RHEA:14445"/>
        <dbReference type="ChEBI" id="CHEBI:15354"/>
        <dbReference type="ChEBI" id="CHEBI:15377"/>
        <dbReference type="ChEBI" id="CHEBI:15378"/>
        <dbReference type="ChEBI" id="CHEBI:57643"/>
        <dbReference type="ChEBI" id="CHEBI:58608"/>
        <dbReference type="EC" id="3.1.4.4"/>
    </reaction>
</comment>
<keyword evidence="8" id="KW-0443">Lipid metabolism</keyword>
<dbReference type="GO" id="GO:0005576">
    <property type="term" value="C:extracellular region"/>
    <property type="evidence" value="ECO:0007669"/>
    <property type="project" value="UniProtKB-SubCell"/>
</dbReference>
<dbReference type="EMBL" id="QFNF01000001">
    <property type="protein sequence ID" value="PZO81069.1"/>
    <property type="molecule type" value="Genomic_DNA"/>
</dbReference>
<evidence type="ECO:0000256" key="10">
    <source>
        <dbReference type="SAM" id="MobiDB-lite"/>
    </source>
</evidence>
<dbReference type="SUPFAM" id="SSF56024">
    <property type="entry name" value="Phospholipase D/nuclease"/>
    <property type="match status" value="2"/>
</dbReference>
<keyword evidence="11" id="KW-0812">Transmembrane</keyword>
<reference evidence="13 14" key="1">
    <citation type="submission" date="2017-08" db="EMBL/GenBank/DDBJ databases">
        <title>Infants hospitalized years apart are colonized by the same room-sourced microbial strains.</title>
        <authorList>
            <person name="Brooks B."/>
            <person name="Olm M.R."/>
            <person name="Firek B.A."/>
            <person name="Baker R."/>
            <person name="Thomas B.C."/>
            <person name="Morowitz M.J."/>
            <person name="Banfield J.F."/>
        </authorList>
    </citation>
    <scope>NUCLEOTIDE SEQUENCE [LARGE SCALE GENOMIC DNA]</scope>
    <source>
        <strain evidence="13">S2_018_000_R3_110</strain>
    </source>
</reference>
<name>A0A2W4ZLW4_9SPHN</name>
<keyword evidence="5" id="KW-0964">Secreted</keyword>
<dbReference type="Proteomes" id="UP000248614">
    <property type="component" value="Unassembled WGS sequence"/>
</dbReference>
<evidence type="ECO:0000313" key="14">
    <source>
        <dbReference type="Proteomes" id="UP000248614"/>
    </source>
</evidence>
<organism evidence="13 14">
    <name type="scientific">Sphingomonas hengshuiensis</name>
    <dbReference type="NCBI Taxonomy" id="1609977"/>
    <lineage>
        <taxon>Bacteria</taxon>
        <taxon>Pseudomonadati</taxon>
        <taxon>Pseudomonadota</taxon>
        <taxon>Alphaproteobacteria</taxon>
        <taxon>Sphingomonadales</taxon>
        <taxon>Sphingomonadaceae</taxon>
        <taxon>Sphingomonas</taxon>
    </lineage>
</organism>
<dbReference type="Gene3D" id="3.30.870.10">
    <property type="entry name" value="Endonuclease Chain A"/>
    <property type="match status" value="2"/>
</dbReference>
<evidence type="ECO:0000256" key="3">
    <source>
        <dbReference type="ARBA" id="ARBA00004613"/>
    </source>
</evidence>
<evidence type="ECO:0000256" key="11">
    <source>
        <dbReference type="SAM" id="Phobius"/>
    </source>
</evidence>
<comment type="subcellular location">
    <subcellularLocation>
        <location evidence="3">Secreted</location>
    </subcellularLocation>
</comment>
<dbReference type="PANTHER" id="PTHR18896">
    <property type="entry name" value="PHOSPHOLIPASE D"/>
    <property type="match status" value="1"/>
</dbReference>
<evidence type="ECO:0000256" key="2">
    <source>
        <dbReference type="ARBA" id="ARBA00003145"/>
    </source>
</evidence>
<evidence type="ECO:0000259" key="12">
    <source>
        <dbReference type="PROSITE" id="PS50035"/>
    </source>
</evidence>
<dbReference type="Pfam" id="PF13091">
    <property type="entry name" value="PLDc_2"/>
    <property type="match status" value="1"/>
</dbReference>
<proteinExistence type="predicted"/>
<feature type="transmembrane region" description="Helical" evidence="11">
    <location>
        <begin position="498"/>
        <end position="522"/>
    </location>
</feature>
<sequence length="530" mass="59366">MARHTPLLEPGRNCWRIERATRATVLVDADNYFTHARDAMLKAKKQILLIGWDFDARIRFKTDPASEGPEKVGEFISWLVRRTPGLQVHILRWDTGAIKTLFHGRTLIRIAKWIRDPQVHMRLDGHHPVAGSHHQKVVVIDDDVAFCGGIDMTVDRWDTREHRDDDPRRIEPDGTPYKPWHDVTTALEGPVAAALGDMCRQRWAISGGGELPAPTDTGGCWPTGLDADFTDVEVAVARTIPEMANQEPVHEIETLYLDLIARAERFLYAESQYFASRKVAEAIARRLDEPDGPEIVIVNPTTAEGWLEPVAMDSARARLFKALKERDRHDRLRLYHPFTAGGTAIYVHAKVTVIDDQLLRVGSSNFNNRSLRLDTECDVTIDATRSANADECRTIAGIRNSLIAEHLGVECEDVESTLARTGSLIATIEELRGEGRALHPYEIPDLDAVTEWLADNKILDPEGPGEMFESLSERTPLLKKLKKHRPHLHRADNSLSPVVTAVAVGGTVAGGTLLGLMLWQAWKRRDDTPR</sequence>
<evidence type="ECO:0000256" key="9">
    <source>
        <dbReference type="ARBA" id="ARBA00029594"/>
    </source>
</evidence>
<evidence type="ECO:0000313" key="13">
    <source>
        <dbReference type="EMBL" id="PZO81069.1"/>
    </source>
</evidence>
<accession>A0A2W4ZLW4</accession>
<evidence type="ECO:0000256" key="1">
    <source>
        <dbReference type="ARBA" id="ARBA00000798"/>
    </source>
</evidence>
<protein>
    <recommendedName>
        <fullName evidence="4">Phospholipase D</fullName>
    </recommendedName>
    <alternativeName>
        <fullName evidence="9">Choline phosphatase</fullName>
    </alternativeName>
</protein>
<evidence type="ECO:0000256" key="7">
    <source>
        <dbReference type="ARBA" id="ARBA00022801"/>
    </source>
</evidence>
<evidence type="ECO:0000256" key="4">
    <source>
        <dbReference type="ARBA" id="ARBA00018392"/>
    </source>
</evidence>